<organism evidence="1 2">
    <name type="scientific">Coleophoma crateriformis</name>
    <dbReference type="NCBI Taxonomy" id="565419"/>
    <lineage>
        <taxon>Eukaryota</taxon>
        <taxon>Fungi</taxon>
        <taxon>Dikarya</taxon>
        <taxon>Ascomycota</taxon>
        <taxon>Pezizomycotina</taxon>
        <taxon>Leotiomycetes</taxon>
        <taxon>Helotiales</taxon>
        <taxon>Dermateaceae</taxon>
        <taxon>Coleophoma</taxon>
    </lineage>
</organism>
<dbReference type="EMBL" id="PDLN01000007">
    <property type="protein sequence ID" value="RDW80335.1"/>
    <property type="molecule type" value="Genomic_DNA"/>
</dbReference>
<keyword evidence="2" id="KW-1185">Reference proteome</keyword>
<gene>
    <name evidence="1" type="ORF">BP5796_05033</name>
</gene>
<dbReference type="Proteomes" id="UP000256328">
    <property type="component" value="Unassembled WGS sequence"/>
</dbReference>
<name>A0A3D8S231_9HELO</name>
<sequence>MQAFLTDYCINSRNRTVSLGYLNGLEALIERAGPTSSVAEACRTIGLAHLGQKLSNPVFMQKANKMYFELLPSFRLTISNKATSTTVHSLMTAVLLGLYEIITSTGTKPGAHIAHARGVSAILTSKSSPFNLLCEGKLFQLASPLPLDQLETLESKNATTSSLQRSERFSILCTPTDNTSWPTLDAIFVKMHPLVRRAEVALADKSTLLEDLQRFKQEAEQIRKDYSTWTMNIPKEWQPTVVGIIPNTHFATRLEPGYWPGPVMKYYDLYVSSIMNSYRKARLLLLDVIVNCDKAISRLQKNVIADPTIFAEIQELTFDITASIPYHLADNLQEFDQSLSSDGTMKAIVPGRSVGGLLLMHTLYMVATLSIADPALKEYFRDCLAWIGKNMGIGQATMLSETTHLDLQGFITEAHVLIWAGMLA</sequence>
<evidence type="ECO:0000313" key="1">
    <source>
        <dbReference type="EMBL" id="RDW80335.1"/>
    </source>
</evidence>
<reference evidence="1 2" key="1">
    <citation type="journal article" date="2018" name="IMA Fungus">
        <title>IMA Genome-F 9: Draft genome sequence of Annulohypoxylon stygium, Aspergillus mulundensis, Berkeleyomyces basicola (syn. Thielaviopsis basicola), Ceratocystis smalleyi, two Cercospora beticola strains, Coleophoma cylindrospora, Fusarium fracticaudum, Phialophora cf. hyalina, and Morchella septimelata.</title>
        <authorList>
            <person name="Wingfield B.D."/>
            <person name="Bills G.F."/>
            <person name="Dong Y."/>
            <person name="Huang W."/>
            <person name="Nel W.J."/>
            <person name="Swalarsk-Parry B.S."/>
            <person name="Vaghefi N."/>
            <person name="Wilken P.M."/>
            <person name="An Z."/>
            <person name="de Beer Z.W."/>
            <person name="De Vos L."/>
            <person name="Chen L."/>
            <person name="Duong T.A."/>
            <person name="Gao Y."/>
            <person name="Hammerbacher A."/>
            <person name="Kikkert J.R."/>
            <person name="Li Y."/>
            <person name="Li H."/>
            <person name="Li K."/>
            <person name="Li Q."/>
            <person name="Liu X."/>
            <person name="Ma X."/>
            <person name="Naidoo K."/>
            <person name="Pethybridge S.J."/>
            <person name="Sun J."/>
            <person name="Steenkamp E.T."/>
            <person name="van der Nest M.A."/>
            <person name="van Wyk S."/>
            <person name="Wingfield M.J."/>
            <person name="Xiong C."/>
            <person name="Yue Q."/>
            <person name="Zhang X."/>
        </authorList>
    </citation>
    <scope>NUCLEOTIDE SEQUENCE [LARGE SCALE GENOMIC DNA]</scope>
    <source>
        <strain evidence="1 2">BP5796</strain>
    </source>
</reference>
<accession>A0A3D8S231</accession>
<dbReference type="PANTHER" id="PTHR38791:SF5">
    <property type="entry name" value="TRANSCRIPTION FACTOR DBAG-RELATED"/>
    <property type="match status" value="1"/>
</dbReference>
<dbReference type="AlphaFoldDB" id="A0A3D8S231"/>
<comment type="caution">
    <text evidence="1">The sequence shown here is derived from an EMBL/GenBank/DDBJ whole genome shotgun (WGS) entry which is preliminary data.</text>
</comment>
<dbReference type="OrthoDB" id="3525185at2759"/>
<dbReference type="InterPro" id="IPR053175">
    <property type="entry name" value="DHMBA_Reg_Transcription_Factor"/>
</dbReference>
<proteinExistence type="predicted"/>
<protein>
    <recommendedName>
        <fullName evidence="3">Transcription factor domain-containing protein</fullName>
    </recommendedName>
</protein>
<evidence type="ECO:0000313" key="2">
    <source>
        <dbReference type="Proteomes" id="UP000256328"/>
    </source>
</evidence>
<dbReference type="PANTHER" id="PTHR38791">
    <property type="entry name" value="ZN(II)2CYS6 TRANSCRIPTION FACTOR (EUROFUNG)-RELATED-RELATED"/>
    <property type="match status" value="1"/>
</dbReference>
<evidence type="ECO:0008006" key="3">
    <source>
        <dbReference type="Google" id="ProtNLM"/>
    </source>
</evidence>